<dbReference type="InterPro" id="IPR003593">
    <property type="entry name" value="AAA+_ATPase"/>
</dbReference>
<dbReference type="FunFam" id="3.40.50.300:FF:000224">
    <property type="entry name" value="Energy-coupling factor transporter ATP-binding protein EcfA"/>
    <property type="match status" value="1"/>
</dbReference>
<evidence type="ECO:0000256" key="9">
    <source>
        <dbReference type="RuleBase" id="RU364103"/>
    </source>
</evidence>
<protein>
    <recommendedName>
        <fullName evidence="9">ABC transporter ATP-binding protein</fullName>
    </recommendedName>
</protein>
<dbReference type="PROSITE" id="PS50893">
    <property type="entry name" value="ABC_TRANSPORTER_2"/>
    <property type="match status" value="1"/>
</dbReference>
<keyword evidence="7" id="KW-1278">Translocase</keyword>
<comment type="function">
    <text evidence="9">Part of an ABC transporter complex. Responsible for energy coupling to the transport system.</text>
</comment>
<dbReference type="GO" id="GO:0006824">
    <property type="term" value="P:cobalt ion transport"/>
    <property type="evidence" value="ECO:0007669"/>
    <property type="project" value="InterPro"/>
</dbReference>
<dbReference type="PROSITE" id="PS00211">
    <property type="entry name" value="ABC_TRANSPORTER_1"/>
    <property type="match status" value="1"/>
</dbReference>
<keyword evidence="6 9" id="KW-0067">ATP-binding</keyword>
<comment type="subcellular location">
    <subcellularLocation>
        <location evidence="1 9">Cell membrane</location>
        <topology evidence="1 9">Peripheral membrane protein</topology>
    </subcellularLocation>
</comment>
<dbReference type="RefSeq" id="WP_104506476.1">
    <property type="nucleotide sequence ID" value="NZ_JACIGC010000018.1"/>
</dbReference>
<keyword evidence="3 9" id="KW-0813">Transport</keyword>
<name>A0A2S6NE78_9HYPH</name>
<dbReference type="InterPro" id="IPR003439">
    <property type="entry name" value="ABC_transporter-like_ATP-bd"/>
</dbReference>
<evidence type="ECO:0000256" key="1">
    <source>
        <dbReference type="ARBA" id="ARBA00004202"/>
    </source>
</evidence>
<evidence type="ECO:0000313" key="10">
    <source>
        <dbReference type="EMBL" id="PPQ32928.1"/>
    </source>
</evidence>
<comment type="similarity">
    <text evidence="2 9">Belongs to the ABC transporter superfamily.</text>
</comment>
<evidence type="ECO:0000313" key="11">
    <source>
        <dbReference type="Proteomes" id="UP000239089"/>
    </source>
</evidence>
<keyword evidence="8 9" id="KW-0472">Membrane</keyword>
<evidence type="ECO:0000256" key="8">
    <source>
        <dbReference type="ARBA" id="ARBA00023136"/>
    </source>
</evidence>
<evidence type="ECO:0000256" key="7">
    <source>
        <dbReference type="ARBA" id="ARBA00022967"/>
    </source>
</evidence>
<dbReference type="Proteomes" id="UP000239089">
    <property type="component" value="Unassembled WGS sequence"/>
</dbReference>
<evidence type="ECO:0000256" key="2">
    <source>
        <dbReference type="ARBA" id="ARBA00005417"/>
    </source>
</evidence>
<dbReference type="GO" id="GO:0016887">
    <property type="term" value="F:ATP hydrolysis activity"/>
    <property type="evidence" value="ECO:0007669"/>
    <property type="project" value="InterPro"/>
</dbReference>
<keyword evidence="11" id="KW-1185">Reference proteome</keyword>
<dbReference type="InterPro" id="IPR027417">
    <property type="entry name" value="P-loop_NTPase"/>
</dbReference>
<dbReference type="SUPFAM" id="SSF52540">
    <property type="entry name" value="P-loop containing nucleoside triphosphate hydrolases"/>
    <property type="match status" value="1"/>
</dbReference>
<dbReference type="SMART" id="SM00382">
    <property type="entry name" value="AAA"/>
    <property type="match status" value="1"/>
</dbReference>
<dbReference type="GO" id="GO:0042626">
    <property type="term" value="F:ATPase-coupled transmembrane transporter activity"/>
    <property type="evidence" value="ECO:0007669"/>
    <property type="project" value="TreeGrafter"/>
</dbReference>
<dbReference type="Pfam" id="PF00005">
    <property type="entry name" value="ABC_tran"/>
    <property type="match status" value="1"/>
</dbReference>
<evidence type="ECO:0000256" key="3">
    <source>
        <dbReference type="ARBA" id="ARBA00022448"/>
    </source>
</evidence>
<dbReference type="EMBL" id="NHSJ01000033">
    <property type="protein sequence ID" value="PPQ32928.1"/>
    <property type="molecule type" value="Genomic_DNA"/>
</dbReference>
<gene>
    <name evidence="10" type="ORF">CCR94_03425</name>
</gene>
<accession>A0A2S6NE78</accession>
<organism evidence="10 11">
    <name type="scientific">Rhodoblastus sphagnicola</name>
    <dbReference type="NCBI Taxonomy" id="333368"/>
    <lineage>
        <taxon>Bacteria</taxon>
        <taxon>Pseudomonadati</taxon>
        <taxon>Pseudomonadota</taxon>
        <taxon>Alphaproteobacteria</taxon>
        <taxon>Hyphomicrobiales</taxon>
        <taxon>Rhodoblastaceae</taxon>
        <taxon>Rhodoblastus</taxon>
    </lineage>
</organism>
<dbReference type="OrthoDB" id="9782163at2"/>
<dbReference type="InterPro" id="IPR005876">
    <property type="entry name" value="Co_trans_ATP-bd"/>
</dbReference>
<dbReference type="AlphaFoldDB" id="A0A2S6NE78"/>
<dbReference type="InterPro" id="IPR050095">
    <property type="entry name" value="ECF_ABC_transporter_ATP-bd"/>
</dbReference>
<evidence type="ECO:0000256" key="4">
    <source>
        <dbReference type="ARBA" id="ARBA00022475"/>
    </source>
</evidence>
<sequence length="284" mass="30193">MTPLMDVSGLTYRYPGGVTALDGLDLRIPRGRKLAILGPNGAGKTTLLLHLNGSLRPASGEIRLDGARMSYGRQALNDWRRRVGLVLQDADDQLFAASVAEDVSFGPLNLGLGEDEARQRVAEALAALNISHLADRPTHMLSFGQKKRAAIAGAIAMRPEILMLDEPTAGLDQQGSALLTEALQRLSDAGTTLIFTTHEVDFAWSFADEAALFRNGGVIAQGPATELLTNERALAEARLAPPLLARLAGALKTRGLLAQDAAPPRTVDDMLVLIAERSPAYAGS</sequence>
<keyword evidence="5 9" id="KW-0547">Nucleotide-binding</keyword>
<dbReference type="GO" id="GO:0005524">
    <property type="term" value="F:ATP binding"/>
    <property type="evidence" value="ECO:0007669"/>
    <property type="project" value="UniProtKB-UniRule"/>
</dbReference>
<dbReference type="Gene3D" id="3.40.50.300">
    <property type="entry name" value="P-loop containing nucleotide triphosphate hydrolases"/>
    <property type="match status" value="1"/>
</dbReference>
<dbReference type="CDD" id="cd03225">
    <property type="entry name" value="ABC_cobalt_CbiO_domain1"/>
    <property type="match status" value="1"/>
</dbReference>
<evidence type="ECO:0000256" key="5">
    <source>
        <dbReference type="ARBA" id="ARBA00022741"/>
    </source>
</evidence>
<dbReference type="GO" id="GO:0043190">
    <property type="term" value="C:ATP-binding cassette (ABC) transporter complex"/>
    <property type="evidence" value="ECO:0007669"/>
    <property type="project" value="TreeGrafter"/>
</dbReference>
<dbReference type="InterPro" id="IPR015856">
    <property type="entry name" value="ABC_transpr_CbiO/EcfA_su"/>
</dbReference>
<evidence type="ECO:0000256" key="6">
    <source>
        <dbReference type="ARBA" id="ARBA00022840"/>
    </source>
</evidence>
<keyword evidence="4 9" id="KW-1003">Cell membrane</keyword>
<proteinExistence type="inferred from homology"/>
<comment type="caution">
    <text evidence="10">The sequence shown here is derived from an EMBL/GenBank/DDBJ whole genome shotgun (WGS) entry which is preliminary data.</text>
</comment>
<dbReference type="InterPro" id="IPR017871">
    <property type="entry name" value="ABC_transporter-like_CS"/>
</dbReference>
<dbReference type="PANTHER" id="PTHR43553:SF24">
    <property type="entry name" value="ENERGY-COUPLING FACTOR TRANSPORTER ATP-BINDING PROTEIN ECFA1"/>
    <property type="match status" value="1"/>
</dbReference>
<dbReference type="PANTHER" id="PTHR43553">
    <property type="entry name" value="HEAVY METAL TRANSPORTER"/>
    <property type="match status" value="1"/>
</dbReference>
<reference evidence="10 11" key="1">
    <citation type="journal article" date="2018" name="Arch. Microbiol.">
        <title>New insights into the metabolic potential of the phototrophic purple bacterium Rhodopila globiformis DSM 161(T) from its draft genome sequence and evidence for a vanadium-dependent nitrogenase.</title>
        <authorList>
            <person name="Imhoff J.F."/>
            <person name="Rahn T."/>
            <person name="Kunzel S."/>
            <person name="Neulinger S.C."/>
        </authorList>
    </citation>
    <scope>NUCLEOTIDE SEQUENCE [LARGE SCALE GENOMIC DNA]</scope>
    <source>
        <strain evidence="10 11">DSM 16996</strain>
    </source>
</reference>
<dbReference type="NCBIfam" id="TIGR01166">
    <property type="entry name" value="cbiO"/>
    <property type="match status" value="1"/>
</dbReference>